<dbReference type="Gene3D" id="2.30.29.30">
    <property type="entry name" value="Pleckstrin-homology domain (PH domain)/Phosphotyrosine-binding domain (PTB)"/>
    <property type="match status" value="1"/>
</dbReference>
<evidence type="ECO:0000313" key="9">
    <source>
        <dbReference type="EMBL" id="KAK3168635.1"/>
    </source>
</evidence>
<evidence type="ECO:0000256" key="6">
    <source>
        <dbReference type="ARBA" id="ARBA00023242"/>
    </source>
</evidence>
<dbReference type="PROSITE" id="PS50858">
    <property type="entry name" value="BSD"/>
    <property type="match status" value="2"/>
</dbReference>
<dbReference type="FunFam" id="2.30.29.30:FF:000406">
    <property type="entry name" value="Putative RNA polymerase II transcription factor related protein"/>
    <property type="match status" value="1"/>
</dbReference>
<comment type="similarity">
    <text evidence="2">Belongs to the TFB1 family.</text>
</comment>
<keyword evidence="3" id="KW-0677">Repeat</keyword>
<organism evidence="9 10">
    <name type="scientific">Lepraria neglecta</name>
    <dbReference type="NCBI Taxonomy" id="209136"/>
    <lineage>
        <taxon>Eukaryota</taxon>
        <taxon>Fungi</taxon>
        <taxon>Dikarya</taxon>
        <taxon>Ascomycota</taxon>
        <taxon>Pezizomycotina</taxon>
        <taxon>Lecanoromycetes</taxon>
        <taxon>OSLEUM clade</taxon>
        <taxon>Lecanoromycetidae</taxon>
        <taxon>Lecanorales</taxon>
        <taxon>Lecanorineae</taxon>
        <taxon>Stereocaulaceae</taxon>
        <taxon>Lepraria</taxon>
    </lineage>
</organism>
<dbReference type="GO" id="GO:0006289">
    <property type="term" value="P:nucleotide-excision repair"/>
    <property type="evidence" value="ECO:0007669"/>
    <property type="project" value="InterPro"/>
</dbReference>
<evidence type="ECO:0000259" key="8">
    <source>
        <dbReference type="PROSITE" id="PS50858"/>
    </source>
</evidence>
<evidence type="ECO:0000256" key="4">
    <source>
        <dbReference type="ARBA" id="ARBA00023015"/>
    </source>
</evidence>
<evidence type="ECO:0000256" key="3">
    <source>
        <dbReference type="ARBA" id="ARBA00022737"/>
    </source>
</evidence>
<dbReference type="GO" id="GO:0000439">
    <property type="term" value="C:transcription factor TFIIH core complex"/>
    <property type="evidence" value="ECO:0007669"/>
    <property type="project" value="InterPro"/>
</dbReference>
<comment type="caution">
    <text evidence="9">The sequence shown here is derived from an EMBL/GenBank/DDBJ whole genome shotgun (WGS) entry which is preliminary data.</text>
</comment>
<feature type="compositionally biased region" description="Acidic residues" evidence="7">
    <location>
        <begin position="454"/>
        <end position="464"/>
    </location>
</feature>
<reference evidence="9" key="1">
    <citation type="submission" date="2022-11" db="EMBL/GenBank/DDBJ databases">
        <title>Chromosomal genome sequence assembly and mating type (MAT) locus characterization of the leprose asexual lichenized fungus Lepraria neglecta (Nyl.) Erichsen.</title>
        <authorList>
            <person name="Allen J.L."/>
            <person name="Pfeffer B."/>
        </authorList>
    </citation>
    <scope>NUCLEOTIDE SEQUENCE</scope>
    <source>
        <strain evidence="9">Allen 5258</strain>
    </source>
</reference>
<sequence length="650" mass="70854">MAPPRGSAAYKKKDGTLALSKDGQSVSWTPVALPGSKPALTLAVSTITNLQQTPASSAKVMLKIFATAPGTSTPETHVFSFTSATTARAEADAIKDALSRAIQMAKSGGALPSMPGAVGASSAAMAIASAVSSTPAAGSDTDGWYDDARLKQDVELQRSLLKANESLSRTFVESLRTKPDSITSSQLTSQFWSTRIHLLRAHAIEKNQTKGAYNVLSSIKPMTVDNAIKLSISKEQIQLIFNQHPLVKRVYDENVPKLSEEAFWSRFFQSRLFKKLKGERISENDSTDNILDKYLQYDDNGERAKRLLASHVPHIIDVEGNEENHSQRKGNQPDLTMRPTSIDRVPIIRTLNALSEKILSHVPPNDVDPSLPIGIDEETFNELALRDLQGDADENRVILNIKDQSRFFNSDKEGSVSADALLYAKQDPVKVLRSIQKDLARVSSNTNLSTAIGVDDDSDTSDDESNPKKTHIGSKSSLSAATAQMLSAINEQRAQNDDLSVVSSGFSTVQTSSTSGLSAAIFDRLSLTHATTTEFLQHFWSAFLSGDATRATEVANLVETLSRAMDRIKAVATDAETERQREVDKLKKQVQDFFERTGKKRKVDYESIPGGAKAVNGLLAPTVKAIGIARRDYEKALKEQSDDMNGAYLH</sequence>
<dbReference type="GO" id="GO:0006351">
    <property type="term" value="P:DNA-templated transcription"/>
    <property type="evidence" value="ECO:0007669"/>
    <property type="project" value="InterPro"/>
</dbReference>
<dbReference type="CDD" id="cd13229">
    <property type="entry name" value="PH_TFIIH"/>
    <property type="match status" value="1"/>
</dbReference>
<evidence type="ECO:0000256" key="7">
    <source>
        <dbReference type="SAM" id="MobiDB-lite"/>
    </source>
</evidence>
<dbReference type="InterPro" id="IPR013876">
    <property type="entry name" value="TFIIH_BTF_p62_N"/>
</dbReference>
<feature type="domain" description="BSD" evidence="8">
    <location>
        <begin position="224"/>
        <end position="275"/>
    </location>
</feature>
<evidence type="ECO:0000256" key="1">
    <source>
        <dbReference type="ARBA" id="ARBA00004123"/>
    </source>
</evidence>
<gene>
    <name evidence="9" type="ORF">OEA41_005083</name>
</gene>
<dbReference type="InterPro" id="IPR005607">
    <property type="entry name" value="BSD_dom"/>
</dbReference>
<keyword evidence="4" id="KW-0805">Transcription regulation</keyword>
<accession>A0AAD9YZ38</accession>
<dbReference type="SUPFAM" id="SSF50729">
    <property type="entry name" value="PH domain-like"/>
    <property type="match status" value="1"/>
</dbReference>
<dbReference type="PANTHER" id="PTHR12856">
    <property type="entry name" value="TRANSCRIPTION INITIATION FACTOR IIH-RELATED"/>
    <property type="match status" value="1"/>
</dbReference>
<protein>
    <recommendedName>
        <fullName evidence="8">BSD domain-containing protein</fullName>
    </recommendedName>
</protein>
<dbReference type="AlphaFoldDB" id="A0AAD9YZ38"/>
<evidence type="ECO:0000256" key="5">
    <source>
        <dbReference type="ARBA" id="ARBA00023163"/>
    </source>
</evidence>
<dbReference type="InterPro" id="IPR011993">
    <property type="entry name" value="PH-like_dom_sf"/>
</dbReference>
<name>A0AAD9YZ38_9LECA</name>
<comment type="subcellular location">
    <subcellularLocation>
        <location evidence="1">Nucleus</location>
    </subcellularLocation>
</comment>
<dbReference type="EMBL" id="JASNWA010000010">
    <property type="protein sequence ID" value="KAK3168635.1"/>
    <property type="molecule type" value="Genomic_DNA"/>
</dbReference>
<keyword evidence="10" id="KW-1185">Reference proteome</keyword>
<dbReference type="Proteomes" id="UP001276659">
    <property type="component" value="Unassembled WGS sequence"/>
</dbReference>
<feature type="domain" description="BSD" evidence="8">
    <location>
        <begin position="144"/>
        <end position="203"/>
    </location>
</feature>
<keyword evidence="6" id="KW-0539">Nucleus</keyword>
<evidence type="ECO:0000256" key="2">
    <source>
        <dbReference type="ARBA" id="ARBA00009448"/>
    </source>
</evidence>
<dbReference type="Pfam" id="PF08567">
    <property type="entry name" value="PH_TFIIH"/>
    <property type="match status" value="1"/>
</dbReference>
<evidence type="ECO:0000313" key="10">
    <source>
        <dbReference type="Proteomes" id="UP001276659"/>
    </source>
</evidence>
<dbReference type="InterPro" id="IPR027079">
    <property type="entry name" value="Tfb1/GTF2H1"/>
</dbReference>
<keyword evidence="5" id="KW-0804">Transcription</keyword>
<feature type="region of interest" description="Disordered" evidence="7">
    <location>
        <begin position="450"/>
        <end position="477"/>
    </location>
</feature>
<dbReference type="Pfam" id="PF03909">
    <property type="entry name" value="BSD"/>
    <property type="match status" value="2"/>
</dbReference>
<dbReference type="SMART" id="SM00751">
    <property type="entry name" value="BSD"/>
    <property type="match status" value="2"/>
</dbReference>
<proteinExistence type="inferred from homology"/>